<keyword evidence="2" id="KW-0472">Membrane</keyword>
<feature type="compositionally biased region" description="Low complexity" evidence="1">
    <location>
        <begin position="685"/>
        <end position="698"/>
    </location>
</feature>
<organism evidence="3">
    <name type="scientific">Dichomitus squalens</name>
    <dbReference type="NCBI Taxonomy" id="114155"/>
    <lineage>
        <taxon>Eukaryota</taxon>
        <taxon>Fungi</taxon>
        <taxon>Dikarya</taxon>
        <taxon>Basidiomycota</taxon>
        <taxon>Agaricomycotina</taxon>
        <taxon>Agaricomycetes</taxon>
        <taxon>Polyporales</taxon>
        <taxon>Polyporaceae</taxon>
        <taxon>Dichomitus</taxon>
    </lineage>
</organism>
<reference evidence="3" key="1">
    <citation type="submission" date="2019-01" db="EMBL/GenBank/DDBJ databases">
        <title>Draft genome sequences of three monokaryotic isolates of the white-rot basidiomycete fungus Dichomitus squalens.</title>
        <authorList>
            <consortium name="DOE Joint Genome Institute"/>
            <person name="Lopez S.C."/>
            <person name="Andreopoulos B."/>
            <person name="Pangilinan J."/>
            <person name="Lipzen A."/>
            <person name="Riley R."/>
            <person name="Ahrendt S."/>
            <person name="Ng V."/>
            <person name="Barry K."/>
            <person name="Daum C."/>
            <person name="Grigoriev I.V."/>
            <person name="Hilden K.S."/>
            <person name="Makela M.R."/>
            <person name="de Vries R.P."/>
        </authorList>
    </citation>
    <scope>NUCLEOTIDE SEQUENCE [LARGE SCALE GENOMIC DNA]</scope>
    <source>
        <strain evidence="3">OM18370.1</strain>
    </source>
</reference>
<feature type="region of interest" description="Disordered" evidence="1">
    <location>
        <begin position="382"/>
        <end position="405"/>
    </location>
</feature>
<feature type="region of interest" description="Disordered" evidence="1">
    <location>
        <begin position="675"/>
        <end position="719"/>
    </location>
</feature>
<feature type="transmembrane region" description="Helical" evidence="2">
    <location>
        <begin position="128"/>
        <end position="150"/>
    </location>
</feature>
<dbReference type="Proteomes" id="UP000292957">
    <property type="component" value="Unassembled WGS sequence"/>
</dbReference>
<protein>
    <submittedName>
        <fullName evidence="3">Uncharacterized protein</fullName>
    </submittedName>
</protein>
<dbReference type="AlphaFoldDB" id="A0A4Q9MDG1"/>
<dbReference type="OrthoDB" id="3219582at2759"/>
<accession>A0A4Q9MDG1</accession>
<evidence type="ECO:0000256" key="1">
    <source>
        <dbReference type="SAM" id="MobiDB-lite"/>
    </source>
</evidence>
<dbReference type="EMBL" id="ML143462">
    <property type="protein sequence ID" value="TBU25380.1"/>
    <property type="molecule type" value="Genomic_DNA"/>
</dbReference>
<evidence type="ECO:0000256" key="2">
    <source>
        <dbReference type="SAM" id="Phobius"/>
    </source>
</evidence>
<feature type="compositionally biased region" description="Low complexity" evidence="1">
    <location>
        <begin position="386"/>
        <end position="400"/>
    </location>
</feature>
<feature type="transmembrane region" description="Helical" evidence="2">
    <location>
        <begin position="51"/>
        <end position="69"/>
    </location>
</feature>
<keyword evidence="2" id="KW-1133">Transmembrane helix</keyword>
<gene>
    <name evidence="3" type="ORF">BD311DRAFT_741211</name>
</gene>
<feature type="transmembrane region" description="Helical" evidence="2">
    <location>
        <begin position="22"/>
        <end position="42"/>
    </location>
</feature>
<sequence length="719" mass="78993">MGEICLSVAPNLRCQSLTRTEAGILLVPPGLEIIFAVVLLWAKRGADKKHVFIAAEVFIYFLLAVLDVFTHTLPTIGTSLDSFRSLDIIIGAASFIPLFLYMFSIYLLTTAELIPSLPIRFQSITKYVLLAFIPLVIVLNELGSFIGITYRQFPGTNGGPVQLGVGFTDPTPEMFLSSVTLVLFVAFQASNFCIAFYRLIRALSHQRTLDSSQQEKEMETHLFRGLGWIVAGLKLGAVETVIGFAQGGFGVVFTRRLLRLLAHGCLIIGIIKGVDTVEDFQLYSPGQAQKRRKSMLRAMIQNPRFSTFRHVGGHDFSEKNPFDEKRQSVIKLGDPSWMRRDFGRPAAIEEERATPGLLSRTHKTSSLTFQLAARPTLSRRSDSVRDSAVSFGSSARSSYSDGKNPIDEYADVQEDTRQVDVSTFPAPVPRVGLPARPVRQRVTVHIRQDRLPVLELRRFSNLEFLDLIQDPFRDPHVRARSLPNDFEPAPDHPAGRTSASFTRLPPYVGAPAPAAPPAVARDASIRGSLASRHSRASSLDSYNRLWRGASVNSESNMPSFDPRLSYASTDYNPRMSTASWSYSDAQPGTGMSFTAIGSPTDSISSFVSPNSLAPPVPFAMLKSDRRDKGLSSSTTASEVHALTMQFPGIPSRHFSQPARRSMLSQEVSRDDFVVDADEPMPMPPAAADAQSSAPSPAQVSTCPPHNLGAEGLAHLKRRD</sequence>
<name>A0A4Q9MDG1_9APHY</name>
<feature type="transmembrane region" description="Helical" evidence="2">
    <location>
        <begin position="89"/>
        <end position="108"/>
    </location>
</feature>
<evidence type="ECO:0000313" key="3">
    <source>
        <dbReference type="EMBL" id="TBU25380.1"/>
    </source>
</evidence>
<keyword evidence="2" id="KW-0812">Transmembrane</keyword>
<feature type="transmembrane region" description="Helical" evidence="2">
    <location>
        <begin position="174"/>
        <end position="197"/>
    </location>
</feature>
<proteinExistence type="predicted"/>